<dbReference type="Pfam" id="PF00535">
    <property type="entry name" value="Glycos_transf_2"/>
    <property type="match status" value="1"/>
</dbReference>
<dbReference type="PANTHER" id="PTHR48090:SF7">
    <property type="entry name" value="RFBJ PROTEIN"/>
    <property type="match status" value="1"/>
</dbReference>
<name>A0A6J4SF95_9ACTN</name>
<dbReference type="AlphaFoldDB" id="A0A6J4SF95"/>
<proteinExistence type="inferred from homology"/>
<comment type="similarity">
    <text evidence="1">Belongs to the glycosyltransferase 2 family.</text>
</comment>
<sequence length="246" mass="27304">MPPPPSNAPRPLEDPLVSIVVPAYNEAATVEEVVRQLEGLALRTEILVVDDGSQDDTAEILRRLAAELPHVRPLVQPVNRGKGAAVRVGIAASAGDIVVIQDADLEYSPVDLPRLLAPLLDGRADVVYGTRLRGGQPQRAHLFWHYLGNRSLSLITGVLFNTTISDMEVGYKAFRGDLLRGLRLVSDDFRFEPEVTAKTLRTPGVRLYEVPISYYGRTFAEGKKITWRDGILALGALLRFRFERRR</sequence>
<reference evidence="3" key="1">
    <citation type="submission" date="2020-02" db="EMBL/GenBank/DDBJ databases">
        <authorList>
            <person name="Meier V. D."/>
        </authorList>
    </citation>
    <scope>NUCLEOTIDE SEQUENCE</scope>
    <source>
        <strain evidence="3">AVDCRST_MAG13</strain>
    </source>
</reference>
<evidence type="ECO:0000259" key="2">
    <source>
        <dbReference type="Pfam" id="PF00535"/>
    </source>
</evidence>
<evidence type="ECO:0000313" key="3">
    <source>
        <dbReference type="EMBL" id="CAA9497390.1"/>
    </source>
</evidence>
<protein>
    <recommendedName>
        <fullName evidence="2">Glycosyltransferase 2-like domain-containing protein</fullName>
    </recommendedName>
</protein>
<accession>A0A6J4SF95</accession>
<dbReference type="CDD" id="cd04179">
    <property type="entry name" value="DPM_DPG-synthase_like"/>
    <property type="match status" value="1"/>
</dbReference>
<dbReference type="InterPro" id="IPR001173">
    <property type="entry name" value="Glyco_trans_2-like"/>
</dbReference>
<evidence type="ECO:0000256" key="1">
    <source>
        <dbReference type="ARBA" id="ARBA00006739"/>
    </source>
</evidence>
<dbReference type="EMBL" id="CADCVO010000328">
    <property type="protein sequence ID" value="CAA9497390.1"/>
    <property type="molecule type" value="Genomic_DNA"/>
</dbReference>
<dbReference type="InterPro" id="IPR029044">
    <property type="entry name" value="Nucleotide-diphossugar_trans"/>
</dbReference>
<dbReference type="SUPFAM" id="SSF53448">
    <property type="entry name" value="Nucleotide-diphospho-sugar transferases"/>
    <property type="match status" value="1"/>
</dbReference>
<gene>
    <name evidence="3" type="ORF">AVDCRST_MAG13-2058</name>
</gene>
<organism evidence="3">
    <name type="scientific">uncultured Solirubrobacteraceae bacterium</name>
    <dbReference type="NCBI Taxonomy" id="1162706"/>
    <lineage>
        <taxon>Bacteria</taxon>
        <taxon>Bacillati</taxon>
        <taxon>Actinomycetota</taxon>
        <taxon>Thermoleophilia</taxon>
        <taxon>Solirubrobacterales</taxon>
        <taxon>Solirubrobacteraceae</taxon>
        <taxon>environmental samples</taxon>
    </lineage>
</organism>
<feature type="domain" description="Glycosyltransferase 2-like" evidence="2">
    <location>
        <begin position="18"/>
        <end position="137"/>
    </location>
</feature>
<dbReference type="PANTHER" id="PTHR48090">
    <property type="entry name" value="UNDECAPRENYL-PHOSPHATE 4-DEOXY-4-FORMAMIDO-L-ARABINOSE TRANSFERASE-RELATED"/>
    <property type="match status" value="1"/>
</dbReference>
<dbReference type="Gene3D" id="3.90.550.10">
    <property type="entry name" value="Spore Coat Polysaccharide Biosynthesis Protein SpsA, Chain A"/>
    <property type="match status" value="1"/>
</dbReference>
<dbReference type="InterPro" id="IPR050256">
    <property type="entry name" value="Glycosyltransferase_2"/>
</dbReference>